<evidence type="ECO:0000256" key="2">
    <source>
        <dbReference type="ARBA" id="ARBA00004799"/>
    </source>
</evidence>
<dbReference type="Proteomes" id="UP000277858">
    <property type="component" value="Chromosome"/>
</dbReference>
<evidence type="ECO:0000256" key="3">
    <source>
        <dbReference type="ARBA" id="ARBA00005150"/>
    </source>
</evidence>
<dbReference type="SUPFAM" id="SSF53244">
    <property type="entry name" value="MurD-like peptide ligases, peptide-binding domain"/>
    <property type="match status" value="1"/>
</dbReference>
<keyword evidence="14" id="KW-0289">Folate biosynthesis</keyword>
<evidence type="ECO:0000256" key="7">
    <source>
        <dbReference type="ARBA" id="ARBA00013025"/>
    </source>
</evidence>
<evidence type="ECO:0000256" key="5">
    <source>
        <dbReference type="ARBA" id="ARBA00011245"/>
    </source>
</evidence>
<keyword evidence="10" id="KW-0479">Metal-binding</keyword>
<comment type="pathway">
    <text evidence="2">Cofactor biosynthesis; tetrahydrofolate biosynthesis; 7,8-dihydrofolate from 2-amino-4-hydroxy-6-hydroxymethyl-7,8-dihydropteridine diphosphate and 4-aminobenzoate: step 2/2.</text>
</comment>
<feature type="domain" description="Mur ligase C-terminal" evidence="18">
    <location>
        <begin position="303"/>
        <end position="427"/>
    </location>
</feature>
<dbReference type="Pfam" id="PF02875">
    <property type="entry name" value="Mur_ligase_C"/>
    <property type="match status" value="1"/>
</dbReference>
<comment type="pathway">
    <text evidence="3">Cofactor biosynthesis; tetrahydrofolylpolyglutamate biosynthesis.</text>
</comment>
<feature type="domain" description="Mur ligase central" evidence="19">
    <location>
        <begin position="130"/>
        <end position="277"/>
    </location>
</feature>
<accession>A0A448NX45</accession>
<comment type="catalytic activity">
    <reaction evidence="16">
        <text>(6S)-5,6,7,8-tetrahydrofolyl-(gamma-L-Glu)(n) + L-glutamate + ATP = (6S)-5,6,7,8-tetrahydrofolyl-(gamma-L-Glu)(n+1) + ADP + phosphate + H(+)</text>
        <dbReference type="Rhea" id="RHEA:10580"/>
        <dbReference type="Rhea" id="RHEA-COMP:14738"/>
        <dbReference type="Rhea" id="RHEA-COMP:14740"/>
        <dbReference type="ChEBI" id="CHEBI:15378"/>
        <dbReference type="ChEBI" id="CHEBI:29985"/>
        <dbReference type="ChEBI" id="CHEBI:30616"/>
        <dbReference type="ChEBI" id="CHEBI:43474"/>
        <dbReference type="ChEBI" id="CHEBI:141005"/>
        <dbReference type="ChEBI" id="CHEBI:456216"/>
        <dbReference type="EC" id="6.3.2.17"/>
    </reaction>
</comment>
<evidence type="ECO:0000256" key="17">
    <source>
        <dbReference type="ARBA" id="ARBA00049161"/>
    </source>
</evidence>
<comment type="subunit">
    <text evidence="5">Monomer.</text>
</comment>
<dbReference type="EC" id="6.3.2.12" evidence="6"/>
<keyword evidence="21" id="KW-1185">Reference proteome</keyword>
<evidence type="ECO:0000256" key="13">
    <source>
        <dbReference type="ARBA" id="ARBA00022842"/>
    </source>
</evidence>
<evidence type="ECO:0000313" key="21">
    <source>
        <dbReference type="Proteomes" id="UP000277858"/>
    </source>
</evidence>
<dbReference type="InterPro" id="IPR001645">
    <property type="entry name" value="Folylpolyglutamate_synth"/>
</dbReference>
<dbReference type="SUPFAM" id="SSF53623">
    <property type="entry name" value="MurD-like peptide ligases, catalytic domain"/>
    <property type="match status" value="1"/>
</dbReference>
<dbReference type="InterPro" id="IPR013221">
    <property type="entry name" value="Mur_ligase_cen"/>
</dbReference>
<evidence type="ECO:0000256" key="8">
    <source>
        <dbReference type="ARBA" id="ARBA00019357"/>
    </source>
</evidence>
<dbReference type="STRING" id="1122997.GCA_000425285_01487"/>
<name>A0A448NX45_9ACTN</name>
<keyword evidence="11" id="KW-0547">Nucleotide-binding</keyword>
<dbReference type="FunFam" id="3.40.1190.10:FF:000004">
    <property type="entry name" value="Dihydrofolate synthase/folylpolyglutamate synthase"/>
    <property type="match status" value="1"/>
</dbReference>
<comment type="catalytic activity">
    <reaction evidence="17">
        <text>7,8-dihydropteroate + L-glutamate + ATP = 7,8-dihydrofolate + ADP + phosphate + H(+)</text>
        <dbReference type="Rhea" id="RHEA:23584"/>
        <dbReference type="ChEBI" id="CHEBI:15378"/>
        <dbReference type="ChEBI" id="CHEBI:17839"/>
        <dbReference type="ChEBI" id="CHEBI:29985"/>
        <dbReference type="ChEBI" id="CHEBI:30616"/>
        <dbReference type="ChEBI" id="CHEBI:43474"/>
        <dbReference type="ChEBI" id="CHEBI:57451"/>
        <dbReference type="ChEBI" id="CHEBI:456216"/>
        <dbReference type="EC" id="6.3.2.12"/>
    </reaction>
</comment>
<evidence type="ECO:0000256" key="16">
    <source>
        <dbReference type="ARBA" id="ARBA00047493"/>
    </source>
</evidence>
<dbReference type="InterPro" id="IPR004101">
    <property type="entry name" value="Mur_ligase_C"/>
</dbReference>
<evidence type="ECO:0000256" key="11">
    <source>
        <dbReference type="ARBA" id="ARBA00022741"/>
    </source>
</evidence>
<dbReference type="Pfam" id="PF08245">
    <property type="entry name" value="Mur_ligase_M"/>
    <property type="match status" value="1"/>
</dbReference>
<dbReference type="AlphaFoldDB" id="A0A448NX45"/>
<dbReference type="GO" id="GO:0046872">
    <property type="term" value="F:metal ion binding"/>
    <property type="evidence" value="ECO:0007669"/>
    <property type="project" value="UniProtKB-KW"/>
</dbReference>
<dbReference type="EC" id="6.3.2.17" evidence="7"/>
<dbReference type="InterPro" id="IPR018109">
    <property type="entry name" value="Folylpolyglutamate_synth_CS"/>
</dbReference>
<dbReference type="GO" id="GO:0005737">
    <property type="term" value="C:cytoplasm"/>
    <property type="evidence" value="ECO:0007669"/>
    <property type="project" value="TreeGrafter"/>
</dbReference>
<dbReference type="PROSITE" id="PS01012">
    <property type="entry name" value="FOLYLPOLYGLU_SYNT_2"/>
    <property type="match status" value="1"/>
</dbReference>
<evidence type="ECO:0000256" key="14">
    <source>
        <dbReference type="ARBA" id="ARBA00022909"/>
    </source>
</evidence>
<evidence type="ECO:0000256" key="6">
    <source>
        <dbReference type="ARBA" id="ARBA00013023"/>
    </source>
</evidence>
<evidence type="ECO:0000256" key="4">
    <source>
        <dbReference type="ARBA" id="ARBA00008276"/>
    </source>
</evidence>
<dbReference type="GO" id="GO:0008841">
    <property type="term" value="F:dihydrofolate synthase activity"/>
    <property type="evidence" value="ECO:0007669"/>
    <property type="project" value="UniProtKB-EC"/>
</dbReference>
<comment type="cofactor">
    <cofactor evidence="1">
        <name>Mg(2+)</name>
        <dbReference type="ChEBI" id="CHEBI:18420"/>
    </cofactor>
</comment>
<keyword evidence="13" id="KW-0460">Magnesium</keyword>
<sequence length="487" mass="51713">MRATTHRTLVEGLQARWPEHRIGPGLDRERAILDLLGNPERAYPVIQVAGTNGKGSTAIMIDSLLRAAGLRVGRYTSPHLVDLRERICIDGEPIGVERFDEIWEQIAPMVRMVDEQHIDGIEPTFFEVMTAMAFATFADTPVDVAVVEVGLGGRWDATNVVDAQVAVVAPVAMDHMHILGDTLAKIAGEKAGIIKPVSSAVIAGQKPEAAQVLLAQCADVGVKPILEGPDFGLLDRRGAVGGQVIRIQTAGGPLGELFLPLFGEHMAHNAALAVAAVETFMGGKPLNPEIIEQGLADVVAPARLEVVRRTPTIVLDTFHNPHGAHSAMAGLTEAFDLNPLVAVVAAMRDKDVDGVLSEMSEAVGRVVLTTMPELPRALPVAELDEIASKYWDADHRMTCPTVSQALEEAVRIADMSGPGAGVLVGGSAVLAGQARAILVPDGINHVHAGPQAVVETPQLSEEQIAAMEGEVLEPVEEDPTDGDEESW</sequence>
<dbReference type="InterPro" id="IPR036565">
    <property type="entry name" value="Mur-like_cat_sf"/>
</dbReference>
<dbReference type="GO" id="GO:0004326">
    <property type="term" value="F:tetrahydrofolylpolyglutamate synthase activity"/>
    <property type="evidence" value="ECO:0007669"/>
    <property type="project" value="UniProtKB-EC"/>
</dbReference>
<dbReference type="EMBL" id="LR134473">
    <property type="protein sequence ID" value="VEI02477.1"/>
    <property type="molecule type" value="Genomic_DNA"/>
</dbReference>
<evidence type="ECO:0000256" key="12">
    <source>
        <dbReference type="ARBA" id="ARBA00022840"/>
    </source>
</evidence>
<dbReference type="Gene3D" id="3.40.1190.10">
    <property type="entry name" value="Mur-like, catalytic domain"/>
    <property type="match status" value="1"/>
</dbReference>
<keyword evidence="12" id="KW-0067">ATP-binding</keyword>
<dbReference type="GO" id="GO:0005524">
    <property type="term" value="F:ATP binding"/>
    <property type="evidence" value="ECO:0007669"/>
    <property type="project" value="UniProtKB-KW"/>
</dbReference>
<evidence type="ECO:0000256" key="9">
    <source>
        <dbReference type="ARBA" id="ARBA00022598"/>
    </source>
</evidence>
<organism evidence="20 21">
    <name type="scientific">Acidipropionibacterium jensenii</name>
    <dbReference type="NCBI Taxonomy" id="1749"/>
    <lineage>
        <taxon>Bacteria</taxon>
        <taxon>Bacillati</taxon>
        <taxon>Actinomycetota</taxon>
        <taxon>Actinomycetes</taxon>
        <taxon>Propionibacteriales</taxon>
        <taxon>Propionibacteriaceae</taxon>
        <taxon>Acidipropionibacterium</taxon>
    </lineage>
</organism>
<evidence type="ECO:0000256" key="10">
    <source>
        <dbReference type="ARBA" id="ARBA00022723"/>
    </source>
</evidence>
<dbReference type="Gene3D" id="3.90.190.20">
    <property type="entry name" value="Mur ligase, C-terminal domain"/>
    <property type="match status" value="1"/>
</dbReference>
<protein>
    <recommendedName>
        <fullName evidence="8">Dihydrofolate synthase/folylpolyglutamate synthase</fullName>
        <ecNumber evidence="6">6.3.2.12</ecNumber>
        <ecNumber evidence="7">6.3.2.17</ecNumber>
    </recommendedName>
    <alternativeName>
        <fullName evidence="15">Tetrahydrofolylpolyglutamate synthase</fullName>
    </alternativeName>
</protein>
<evidence type="ECO:0000256" key="1">
    <source>
        <dbReference type="ARBA" id="ARBA00001946"/>
    </source>
</evidence>
<dbReference type="PANTHER" id="PTHR11136:SF0">
    <property type="entry name" value="DIHYDROFOLATE SYNTHETASE-RELATED"/>
    <property type="match status" value="1"/>
</dbReference>
<evidence type="ECO:0000256" key="15">
    <source>
        <dbReference type="ARBA" id="ARBA00030592"/>
    </source>
</evidence>
<reference evidence="20 21" key="1">
    <citation type="submission" date="2018-12" db="EMBL/GenBank/DDBJ databases">
        <authorList>
            <consortium name="Pathogen Informatics"/>
        </authorList>
    </citation>
    <scope>NUCLEOTIDE SEQUENCE [LARGE SCALE GENOMIC DNA]</scope>
    <source>
        <strain evidence="20 21">NCTC13652</strain>
    </source>
</reference>
<dbReference type="NCBIfam" id="TIGR01499">
    <property type="entry name" value="folC"/>
    <property type="match status" value="1"/>
</dbReference>
<evidence type="ECO:0000259" key="19">
    <source>
        <dbReference type="Pfam" id="PF08245"/>
    </source>
</evidence>
<evidence type="ECO:0000259" key="18">
    <source>
        <dbReference type="Pfam" id="PF02875"/>
    </source>
</evidence>
<dbReference type="InterPro" id="IPR036615">
    <property type="entry name" value="Mur_ligase_C_dom_sf"/>
</dbReference>
<dbReference type="RefSeq" id="WP_028703073.1">
    <property type="nucleotide sequence ID" value="NZ_CP025570.1"/>
</dbReference>
<keyword evidence="9 20" id="KW-0436">Ligase</keyword>
<proteinExistence type="inferred from homology"/>
<gene>
    <name evidence="20" type="primary">fgs</name>
    <name evidence="20" type="ORF">NCTC13652_00654</name>
</gene>
<dbReference type="GO" id="GO:0046656">
    <property type="term" value="P:folic acid biosynthetic process"/>
    <property type="evidence" value="ECO:0007669"/>
    <property type="project" value="UniProtKB-KW"/>
</dbReference>
<dbReference type="PANTHER" id="PTHR11136">
    <property type="entry name" value="FOLYLPOLYGLUTAMATE SYNTHASE-RELATED"/>
    <property type="match status" value="1"/>
</dbReference>
<evidence type="ECO:0000313" key="20">
    <source>
        <dbReference type="EMBL" id="VEI02477.1"/>
    </source>
</evidence>
<dbReference type="PROSITE" id="PS01011">
    <property type="entry name" value="FOLYLPOLYGLU_SYNT_1"/>
    <property type="match status" value="1"/>
</dbReference>
<comment type="similarity">
    <text evidence="4">Belongs to the folylpolyglutamate synthase family.</text>
</comment>